<dbReference type="eggNOG" id="COG1011">
    <property type="taxonomic scope" value="Bacteria"/>
</dbReference>
<gene>
    <name evidence="1" type="ORF">PPSIR1_36197</name>
</gene>
<dbReference type="InterPro" id="IPR036412">
    <property type="entry name" value="HAD-like_sf"/>
</dbReference>
<comment type="caution">
    <text evidence="1">The sequence shown here is derived from an EMBL/GenBank/DDBJ whole genome shotgun (WGS) entry which is preliminary data.</text>
</comment>
<dbReference type="STRING" id="391625.PPSIR1_36197"/>
<dbReference type="EMBL" id="ABCS01000012">
    <property type="protein sequence ID" value="EDM80208.1"/>
    <property type="molecule type" value="Genomic_DNA"/>
</dbReference>
<accession>A6G1E4</accession>
<dbReference type="PANTHER" id="PTHR43611:SF3">
    <property type="entry name" value="FLAVIN MONONUCLEOTIDE HYDROLASE 1, CHLOROPLATIC"/>
    <property type="match status" value="1"/>
</dbReference>
<dbReference type="NCBIfam" id="TIGR01509">
    <property type="entry name" value="HAD-SF-IA-v3"/>
    <property type="match status" value="1"/>
</dbReference>
<name>A6G1E4_9BACT</name>
<dbReference type="InterPro" id="IPR006439">
    <property type="entry name" value="HAD-SF_hydro_IA"/>
</dbReference>
<evidence type="ECO:0000313" key="2">
    <source>
        <dbReference type="Proteomes" id="UP000005801"/>
    </source>
</evidence>
<dbReference type="Proteomes" id="UP000005801">
    <property type="component" value="Unassembled WGS sequence"/>
</dbReference>
<evidence type="ECO:0000313" key="1">
    <source>
        <dbReference type="EMBL" id="EDM80208.1"/>
    </source>
</evidence>
<sequence length="187" mass="20773">MDTLVHNPFFVEVPDFFGISLEALFAAKARGVWEAFERGEIDEAELAARYFKGDRPLDLTGLRACMAEAYRFLPGMESLLAELHQAGLEIHALSNYPQWWRMIEAKLTLSRFMSWRFVSCRTGVRKPDAEAYLGAARALTQPPGGCLFVDDSATNCEAAEALGMPSVRFVDAPSLRAALVERRLLGA</sequence>
<keyword evidence="2" id="KW-1185">Reference proteome</keyword>
<organism evidence="1 2">
    <name type="scientific">Plesiocystis pacifica SIR-1</name>
    <dbReference type="NCBI Taxonomy" id="391625"/>
    <lineage>
        <taxon>Bacteria</taxon>
        <taxon>Pseudomonadati</taxon>
        <taxon>Myxococcota</taxon>
        <taxon>Polyangia</taxon>
        <taxon>Nannocystales</taxon>
        <taxon>Nannocystaceae</taxon>
        <taxon>Plesiocystis</taxon>
    </lineage>
</organism>
<dbReference type="OrthoDB" id="9797415at2"/>
<dbReference type="RefSeq" id="WP_006970543.1">
    <property type="nucleotide sequence ID" value="NZ_ABCS01000012.1"/>
</dbReference>
<dbReference type="AlphaFoldDB" id="A6G1E4"/>
<dbReference type="Gene3D" id="3.40.50.1000">
    <property type="entry name" value="HAD superfamily/HAD-like"/>
    <property type="match status" value="1"/>
</dbReference>
<dbReference type="InterPro" id="IPR023214">
    <property type="entry name" value="HAD_sf"/>
</dbReference>
<proteinExistence type="predicted"/>
<dbReference type="SUPFAM" id="SSF56784">
    <property type="entry name" value="HAD-like"/>
    <property type="match status" value="1"/>
</dbReference>
<reference evidence="1 2" key="1">
    <citation type="submission" date="2007-06" db="EMBL/GenBank/DDBJ databases">
        <authorList>
            <person name="Shimkets L."/>
            <person name="Ferriera S."/>
            <person name="Johnson J."/>
            <person name="Kravitz S."/>
            <person name="Beeson K."/>
            <person name="Sutton G."/>
            <person name="Rogers Y.-H."/>
            <person name="Friedman R."/>
            <person name="Frazier M."/>
            <person name="Venter J.C."/>
        </authorList>
    </citation>
    <scope>NUCLEOTIDE SEQUENCE [LARGE SCALE GENOMIC DNA]</scope>
    <source>
        <strain evidence="1 2">SIR-1</strain>
    </source>
</reference>
<dbReference type="Pfam" id="PF00702">
    <property type="entry name" value="Hydrolase"/>
    <property type="match status" value="1"/>
</dbReference>
<dbReference type="PANTHER" id="PTHR43611">
    <property type="entry name" value="ALPHA-D-GLUCOSE 1-PHOSPHATE PHOSPHATASE"/>
    <property type="match status" value="1"/>
</dbReference>
<protein>
    <submittedName>
        <fullName evidence="1">Uncharacterized protein</fullName>
    </submittedName>
</protein>